<evidence type="ECO:0000259" key="2">
    <source>
        <dbReference type="Pfam" id="PF14317"/>
    </source>
</evidence>
<dbReference type="InterPro" id="IPR025588">
    <property type="entry name" value="YcxB-like_C"/>
</dbReference>
<dbReference type="Pfam" id="PF14317">
    <property type="entry name" value="YcxB"/>
    <property type="match status" value="1"/>
</dbReference>
<feature type="transmembrane region" description="Helical" evidence="1">
    <location>
        <begin position="62"/>
        <end position="80"/>
    </location>
</feature>
<evidence type="ECO:0000256" key="1">
    <source>
        <dbReference type="SAM" id="Phobius"/>
    </source>
</evidence>
<feature type="transmembrane region" description="Helical" evidence="1">
    <location>
        <begin position="38"/>
        <end position="56"/>
    </location>
</feature>
<keyword evidence="1" id="KW-1133">Transmembrane helix</keyword>
<dbReference type="EMBL" id="FQZB01000008">
    <property type="protein sequence ID" value="SHJ44449.1"/>
    <property type="molecule type" value="Genomic_DNA"/>
</dbReference>
<protein>
    <recommendedName>
        <fullName evidence="2">YcxB-like C-terminal domain-containing protein</fullName>
    </recommendedName>
</protein>
<name>A0A1M6JCL8_9CLOT</name>
<reference evidence="3 4" key="1">
    <citation type="submission" date="2016-11" db="EMBL/GenBank/DDBJ databases">
        <authorList>
            <person name="Jaros S."/>
            <person name="Januszkiewicz K."/>
            <person name="Wedrychowicz H."/>
        </authorList>
    </citation>
    <scope>NUCLEOTIDE SEQUENCE [LARGE SCALE GENOMIC DNA]</scope>
    <source>
        <strain evidence="3 4">DSM 21758</strain>
    </source>
</reference>
<accession>A0A1M6JCL8</accession>
<dbReference type="Proteomes" id="UP000184310">
    <property type="component" value="Unassembled WGS sequence"/>
</dbReference>
<dbReference type="AlphaFoldDB" id="A0A1M6JCL8"/>
<organism evidence="3 4">
    <name type="scientific">Clostridium cavendishii DSM 21758</name>
    <dbReference type="NCBI Taxonomy" id="1121302"/>
    <lineage>
        <taxon>Bacteria</taxon>
        <taxon>Bacillati</taxon>
        <taxon>Bacillota</taxon>
        <taxon>Clostridia</taxon>
        <taxon>Eubacteriales</taxon>
        <taxon>Clostridiaceae</taxon>
        <taxon>Clostridium</taxon>
    </lineage>
</organism>
<keyword evidence="1" id="KW-0812">Transmembrane</keyword>
<keyword evidence="4" id="KW-1185">Reference proteome</keyword>
<evidence type="ECO:0000313" key="4">
    <source>
        <dbReference type="Proteomes" id="UP000184310"/>
    </source>
</evidence>
<gene>
    <name evidence="3" type="ORF">SAMN02745163_01988</name>
</gene>
<feature type="domain" description="YcxB-like C-terminal" evidence="2">
    <location>
        <begin position="111"/>
        <end position="169"/>
    </location>
</feature>
<sequence length="180" mass="21023">MKVVINLKISYQNTLQEMAEFNLFTLQNSPNSKKKFKIRLFIIPLFTIASSIYMYFTFASTPIEFISASLSFGIMWLILYPKMYRFQIKQLFSKIATESKKDLIPITLTLTSDSILKETAVSSYKTSWSYITSVNVLKNIIIIYLNYNTALLVPIKVFRTPTEKKKFLDYVYQNIDINKK</sequence>
<evidence type="ECO:0000313" key="3">
    <source>
        <dbReference type="EMBL" id="SHJ44449.1"/>
    </source>
</evidence>
<proteinExistence type="predicted"/>
<keyword evidence="1" id="KW-0472">Membrane</keyword>